<dbReference type="Proteomes" id="UP001204144">
    <property type="component" value="Unassembled WGS sequence"/>
</dbReference>
<dbReference type="EMBL" id="RJUF01000005">
    <property type="protein sequence ID" value="MCP9762042.1"/>
    <property type="molecule type" value="Genomic_DNA"/>
</dbReference>
<reference evidence="1 2" key="1">
    <citation type="submission" date="2018-11" db="EMBL/GenBank/DDBJ databases">
        <title>Novel bacteria species description.</title>
        <authorList>
            <person name="Han J.-H."/>
        </authorList>
    </citation>
    <scope>NUCLEOTIDE SEQUENCE [LARGE SCALE GENOMIC DNA]</scope>
    <source>
        <strain evidence="1 2">KCTC23259</strain>
    </source>
</reference>
<sequence length="138" mass="15001">MKTSKIIYNGGLNTEMTHLKSGKTVVTDAPTDNNGKGEAFSPTDLAATSLGACAITVIGIAAQNAGHEFKNSEVQITKIMTSEAPRKIAKIIAEFDFTCEPPLSDSDKKRYERVALTCPVSLSLHPDIEQEMIFNWLN</sequence>
<dbReference type="InterPro" id="IPR015946">
    <property type="entry name" value="KH_dom-like_a/b"/>
</dbReference>
<dbReference type="SUPFAM" id="SSF82784">
    <property type="entry name" value="OsmC-like"/>
    <property type="match status" value="1"/>
</dbReference>
<dbReference type="PANTHER" id="PTHR39624">
    <property type="entry name" value="PROTEIN INVOLVED IN RIMO-MEDIATED BETA-METHYLTHIOLATION OF RIBOSOMAL PROTEIN S12 YCAO"/>
    <property type="match status" value="1"/>
</dbReference>
<dbReference type="Gene3D" id="3.30.300.20">
    <property type="match status" value="1"/>
</dbReference>
<evidence type="ECO:0000313" key="1">
    <source>
        <dbReference type="EMBL" id="MCP9762042.1"/>
    </source>
</evidence>
<dbReference type="InterPro" id="IPR003718">
    <property type="entry name" value="OsmC/Ohr_fam"/>
</dbReference>
<dbReference type="PANTHER" id="PTHR39624:SF2">
    <property type="entry name" value="OSMC-LIKE PROTEIN"/>
    <property type="match status" value="1"/>
</dbReference>
<dbReference type="InterPro" id="IPR036102">
    <property type="entry name" value="OsmC/Ohrsf"/>
</dbReference>
<accession>A0AAE3GZR7</accession>
<keyword evidence="2" id="KW-1185">Reference proteome</keyword>
<proteinExistence type="predicted"/>
<dbReference type="RefSeq" id="WP_255035793.1">
    <property type="nucleotide sequence ID" value="NZ_RJUF01000005.1"/>
</dbReference>
<protein>
    <submittedName>
        <fullName evidence="1">OsmC family peroxiredoxin</fullName>
    </submittedName>
</protein>
<organism evidence="1 2">
    <name type="scientific">Lacihabitans soyangensis</name>
    <dbReference type="NCBI Taxonomy" id="869394"/>
    <lineage>
        <taxon>Bacteria</taxon>
        <taxon>Pseudomonadati</taxon>
        <taxon>Bacteroidota</taxon>
        <taxon>Cytophagia</taxon>
        <taxon>Cytophagales</taxon>
        <taxon>Leadbetterellaceae</taxon>
        <taxon>Lacihabitans</taxon>
    </lineage>
</organism>
<evidence type="ECO:0000313" key="2">
    <source>
        <dbReference type="Proteomes" id="UP001204144"/>
    </source>
</evidence>
<dbReference type="AlphaFoldDB" id="A0AAE3GZR7"/>
<gene>
    <name evidence="1" type="ORF">EGI31_03680</name>
</gene>
<name>A0AAE3GZR7_9BACT</name>
<dbReference type="Pfam" id="PF02566">
    <property type="entry name" value="OsmC"/>
    <property type="match status" value="1"/>
</dbReference>
<comment type="caution">
    <text evidence="1">The sequence shown here is derived from an EMBL/GenBank/DDBJ whole genome shotgun (WGS) entry which is preliminary data.</text>
</comment>